<dbReference type="EMBL" id="NART01000064">
    <property type="protein sequence ID" value="OTQ08838.1"/>
    <property type="molecule type" value="Genomic_DNA"/>
</dbReference>
<dbReference type="SUPFAM" id="SSF56300">
    <property type="entry name" value="Metallo-dependent phosphatases"/>
    <property type="match status" value="1"/>
</dbReference>
<dbReference type="PROSITE" id="PS00786">
    <property type="entry name" value="5_NUCLEOTIDASE_2"/>
    <property type="match status" value="1"/>
</dbReference>
<dbReference type="OrthoDB" id="9803927at2"/>
<dbReference type="PANTHER" id="PTHR11575">
    <property type="entry name" value="5'-NUCLEOTIDASE-RELATED"/>
    <property type="match status" value="1"/>
</dbReference>
<keyword evidence="2" id="KW-0479">Metal-binding</keyword>
<dbReference type="InterPro" id="IPR029052">
    <property type="entry name" value="Metallo-depent_PP-like"/>
</dbReference>
<dbReference type="GO" id="GO:0008768">
    <property type="term" value="F:UDP-sugar diphosphatase activity"/>
    <property type="evidence" value="ECO:0007669"/>
    <property type="project" value="TreeGrafter"/>
</dbReference>
<evidence type="ECO:0000256" key="3">
    <source>
        <dbReference type="ARBA" id="ARBA00022729"/>
    </source>
</evidence>
<dbReference type="Proteomes" id="UP000194800">
    <property type="component" value="Unassembled WGS sequence"/>
</dbReference>
<dbReference type="GO" id="GO:0009166">
    <property type="term" value="P:nucleotide catabolic process"/>
    <property type="evidence" value="ECO:0007669"/>
    <property type="project" value="InterPro"/>
</dbReference>
<dbReference type="NCBIfam" id="NF007109">
    <property type="entry name" value="PRK09558.1"/>
    <property type="match status" value="1"/>
</dbReference>
<dbReference type="InterPro" id="IPR006179">
    <property type="entry name" value="5_nucleotidase/apyrase"/>
</dbReference>
<dbReference type="InterPro" id="IPR036907">
    <property type="entry name" value="5'-Nucleotdase_C_sf"/>
</dbReference>
<dbReference type="Gene3D" id="3.90.780.10">
    <property type="entry name" value="5'-Nucleotidase, C-terminal domain"/>
    <property type="match status" value="1"/>
</dbReference>
<reference evidence="10 11" key="1">
    <citation type="submission" date="2017-03" db="EMBL/GenBank/DDBJ databases">
        <title>Comparative genomics of honeybee gut symbionts reveal geographically distinct and subgroup specific antibiotic resistance.</title>
        <authorList>
            <person name="Ludvigsen J."/>
            <person name="Porcellato D."/>
            <person name="Labee-Lund T.M."/>
            <person name="Amdam G.V."/>
            <person name="Rudi K."/>
        </authorList>
    </citation>
    <scope>NUCLEOTIDE SEQUENCE [LARGE SCALE GENOMIC DNA]</scope>
    <source>
        <strain evidence="8 11">A-7-12</strain>
        <strain evidence="9 10">A-9-12</strain>
    </source>
</reference>
<dbReference type="Gene3D" id="3.60.21.10">
    <property type="match status" value="1"/>
</dbReference>
<gene>
    <name evidence="8" type="primary">ushA</name>
    <name evidence="9" type="ORF">B6C91_11050</name>
    <name evidence="8" type="ORF">B6D08_04840</name>
</gene>
<dbReference type="Proteomes" id="UP000194977">
    <property type="component" value="Unassembled WGS sequence"/>
</dbReference>
<keyword evidence="10" id="KW-1185">Reference proteome</keyword>
<evidence type="ECO:0000259" key="7">
    <source>
        <dbReference type="Pfam" id="PF02872"/>
    </source>
</evidence>
<evidence type="ECO:0000256" key="1">
    <source>
        <dbReference type="ARBA" id="ARBA00006654"/>
    </source>
</evidence>
<dbReference type="GO" id="GO:0030288">
    <property type="term" value="C:outer membrane-bounded periplasmic space"/>
    <property type="evidence" value="ECO:0007669"/>
    <property type="project" value="TreeGrafter"/>
</dbReference>
<dbReference type="Pfam" id="PF00149">
    <property type="entry name" value="Metallophos"/>
    <property type="match status" value="1"/>
</dbReference>
<dbReference type="Pfam" id="PF02872">
    <property type="entry name" value="5_nucleotid_C"/>
    <property type="match status" value="1"/>
</dbReference>
<feature type="domain" description="Calcineurin-like phosphoesterase" evidence="6">
    <location>
        <begin position="45"/>
        <end position="264"/>
    </location>
</feature>
<evidence type="ECO:0000313" key="8">
    <source>
        <dbReference type="EMBL" id="OTQ00230.1"/>
    </source>
</evidence>
<keyword evidence="3 5" id="KW-0732">Signal</keyword>
<dbReference type="GO" id="GO:0000166">
    <property type="term" value="F:nucleotide binding"/>
    <property type="evidence" value="ECO:0007669"/>
    <property type="project" value="UniProtKB-KW"/>
</dbReference>
<proteinExistence type="inferred from homology"/>
<evidence type="ECO:0000256" key="2">
    <source>
        <dbReference type="ARBA" id="ARBA00022723"/>
    </source>
</evidence>
<feature type="signal peptide" evidence="5">
    <location>
        <begin position="1"/>
        <end position="25"/>
    </location>
</feature>
<dbReference type="PANTHER" id="PTHR11575:SF46">
    <property type="entry name" value="PROTEIN USHA"/>
    <property type="match status" value="1"/>
</dbReference>
<dbReference type="InterPro" id="IPR006146">
    <property type="entry name" value="5'-Nucleotdase_CS"/>
</dbReference>
<sequence>MHHPQFYKKLSLIAVLGLFSVNALADVTNKQSTDPTWQKDKSYRFTILHTNDHHGRFWQNDIGEYGLAAQKTVVDEIRKEVAAKGGKLLLLSGGDINTGVPESDVLQAKPDFIGMNEVGYDAMAVGNHEFDHPLRIIREQQKWAKFPFLSANTYFKNSDNRVFDAYKMFNLNGIKVAVFGLTTDDTIFLASPKNTDGVEFRKTLPEAQKIITEIKKTEHPDMIIAVTHMGHYENGEHGSMAPGDVELARGLPNGELDMIVGGHSQNPVCMASPNKRITDYVPGTPCAPDQQNGTWIVQAHEWGKYVGRADFVFLNGKITLQNYQLIPINLKKEVDNGNGTKRLEYYTKEIQPHQNLLETLRPYQEQGKQQLLTKTGELIGRLEGDRSVVRYQQSNMGQLLLSAFIEKTNADIGIMAGGMIRDSLIEGHITYRDILKVEPFGNTVVYFDLTGRELMEYLKVALSKKQGSGGYTHLKNITLTKTGDAISDVKIKNEPIDLQKSYRITTLDFLAAGGDGYPITNTLPTYVDTGYRDADAIKQYFEEHSPIKATDFEPSNFILEK</sequence>
<dbReference type="PRINTS" id="PR01607">
    <property type="entry name" value="APYRASEFAMLY"/>
</dbReference>
<organism evidence="8 11">
    <name type="scientific">Gilliamella apicola</name>
    <dbReference type="NCBI Taxonomy" id="1196095"/>
    <lineage>
        <taxon>Bacteria</taxon>
        <taxon>Pseudomonadati</taxon>
        <taxon>Pseudomonadota</taxon>
        <taxon>Gammaproteobacteria</taxon>
        <taxon>Orbales</taxon>
        <taxon>Orbaceae</taxon>
        <taxon>Gilliamella</taxon>
    </lineage>
</organism>
<dbReference type="AlphaFoldDB" id="A0A242NIT4"/>
<dbReference type="EMBL" id="NARP01000010">
    <property type="protein sequence ID" value="OTQ00230.1"/>
    <property type="molecule type" value="Genomic_DNA"/>
</dbReference>
<evidence type="ECO:0000313" key="11">
    <source>
        <dbReference type="Proteomes" id="UP000194977"/>
    </source>
</evidence>
<evidence type="ECO:0000256" key="5">
    <source>
        <dbReference type="RuleBase" id="RU362119"/>
    </source>
</evidence>
<name>A0A242NIT4_9GAMM</name>
<evidence type="ECO:0000313" key="10">
    <source>
        <dbReference type="Proteomes" id="UP000194800"/>
    </source>
</evidence>
<evidence type="ECO:0000256" key="4">
    <source>
        <dbReference type="ARBA" id="ARBA00022741"/>
    </source>
</evidence>
<dbReference type="RefSeq" id="WP_086272023.1">
    <property type="nucleotide sequence ID" value="NZ_CP132380.1"/>
</dbReference>
<dbReference type="GO" id="GO:0008253">
    <property type="term" value="F:5'-nucleotidase activity"/>
    <property type="evidence" value="ECO:0007669"/>
    <property type="project" value="TreeGrafter"/>
</dbReference>
<keyword evidence="5 8" id="KW-0378">Hydrolase</keyword>
<keyword evidence="4 5" id="KW-0547">Nucleotide-binding</keyword>
<comment type="caution">
    <text evidence="8">The sequence shown here is derived from an EMBL/GenBank/DDBJ whole genome shotgun (WGS) entry which is preliminary data.</text>
</comment>
<dbReference type="InterPro" id="IPR004843">
    <property type="entry name" value="Calcineurin-like_PHP"/>
</dbReference>
<dbReference type="InterPro" id="IPR008334">
    <property type="entry name" value="5'-Nucleotdase_C"/>
</dbReference>
<evidence type="ECO:0000313" key="9">
    <source>
        <dbReference type="EMBL" id="OTQ08838.1"/>
    </source>
</evidence>
<comment type="similarity">
    <text evidence="1 5">Belongs to the 5'-nucleotidase family.</text>
</comment>
<dbReference type="SUPFAM" id="SSF55816">
    <property type="entry name" value="5'-nucleotidase (syn. UDP-sugar hydrolase), C-terminal domain"/>
    <property type="match status" value="1"/>
</dbReference>
<dbReference type="GO" id="GO:0046872">
    <property type="term" value="F:metal ion binding"/>
    <property type="evidence" value="ECO:0007669"/>
    <property type="project" value="UniProtKB-KW"/>
</dbReference>
<feature type="domain" description="5'-Nucleotidase C-terminal" evidence="7">
    <location>
        <begin position="381"/>
        <end position="520"/>
    </location>
</feature>
<feature type="chain" id="PRO_5011833833" evidence="5">
    <location>
        <begin position="26"/>
        <end position="561"/>
    </location>
</feature>
<protein>
    <submittedName>
        <fullName evidence="8">Bifunctional UDP-sugar hydrolase/5'-nucleotidase</fullName>
    </submittedName>
</protein>
<evidence type="ECO:0000259" key="6">
    <source>
        <dbReference type="Pfam" id="PF00149"/>
    </source>
</evidence>
<accession>A0A242NIT4</accession>